<dbReference type="AlphaFoldDB" id="A0A1L7CZ10"/>
<keyword evidence="5" id="KW-1185">Reference proteome</keyword>
<dbReference type="Pfam" id="PF01557">
    <property type="entry name" value="FAA_hydrolase"/>
    <property type="match status" value="1"/>
</dbReference>
<organism evidence="4 5">
    <name type="scientific">Corynebacterium sphenisci DSM 44792</name>
    <dbReference type="NCBI Taxonomy" id="1437874"/>
    <lineage>
        <taxon>Bacteria</taxon>
        <taxon>Bacillati</taxon>
        <taxon>Actinomycetota</taxon>
        <taxon>Actinomycetes</taxon>
        <taxon>Mycobacteriales</taxon>
        <taxon>Corynebacteriaceae</taxon>
        <taxon>Corynebacterium</taxon>
    </lineage>
</organism>
<dbReference type="PANTHER" id="PTHR42796">
    <property type="entry name" value="FUMARYLACETOACETATE HYDROLASE DOMAIN-CONTAINING PROTEIN 2A-RELATED"/>
    <property type="match status" value="1"/>
</dbReference>
<dbReference type="GO" id="GO:0044281">
    <property type="term" value="P:small molecule metabolic process"/>
    <property type="evidence" value="ECO:0007669"/>
    <property type="project" value="UniProtKB-ARBA"/>
</dbReference>
<evidence type="ECO:0000256" key="1">
    <source>
        <dbReference type="ARBA" id="ARBA00010211"/>
    </source>
</evidence>
<gene>
    <name evidence="4" type="ORF">CSPHI_08970</name>
</gene>
<accession>A0A1L7CZ10</accession>
<dbReference type="Gene3D" id="3.90.850.10">
    <property type="entry name" value="Fumarylacetoacetase-like, C-terminal domain"/>
    <property type="match status" value="1"/>
</dbReference>
<name>A0A1L7CZ10_9CORY</name>
<dbReference type="GO" id="GO:0003824">
    <property type="term" value="F:catalytic activity"/>
    <property type="evidence" value="ECO:0007669"/>
    <property type="project" value="InterPro"/>
</dbReference>
<evidence type="ECO:0000259" key="3">
    <source>
        <dbReference type="Pfam" id="PF01557"/>
    </source>
</evidence>
<dbReference type="GO" id="GO:0046872">
    <property type="term" value="F:metal ion binding"/>
    <property type="evidence" value="ECO:0007669"/>
    <property type="project" value="UniProtKB-KW"/>
</dbReference>
<sequence length="300" mass="31060">MRLATLRLPDPRPDHPGTAAVRLDDAAAEAWLAAGAESGGMLAGHPVDGAADVGALLADPGWRERAGRAGGPLLEFPADRLAPVIPAPPKILCTGLNYARHIREMGHEPPETPTLFGKFTDALAGPFDEVAVPAANAGTLDFEGELAVIVGAGTAGPARLDRAAAEAAIAGYAVFNDYTSRGMQYRTLQWLQGKNLAASSGLGPWLTTAGDWAPGPRLVTRLNGAVMQDAPTSDLVHDPAALVAFVASFLPLRPGDVIATGTPEGVGHARQPRRYLGEGDAVEVSIGGLGLIRSVTRIRG</sequence>
<keyword evidence="2" id="KW-0479">Metal-binding</keyword>
<dbReference type="SUPFAM" id="SSF56529">
    <property type="entry name" value="FAH"/>
    <property type="match status" value="1"/>
</dbReference>
<dbReference type="InterPro" id="IPR036663">
    <property type="entry name" value="Fumarylacetoacetase_C_sf"/>
</dbReference>
<evidence type="ECO:0000256" key="2">
    <source>
        <dbReference type="ARBA" id="ARBA00022723"/>
    </source>
</evidence>
<proteinExistence type="inferred from homology"/>
<reference evidence="4 5" key="1">
    <citation type="submission" date="2014-08" db="EMBL/GenBank/DDBJ databases">
        <title>Complete genome sequence of Corynebacterium sphenisci CECT 5990(T) (=DSM 44792(T)), isolated from healthy wild penguins.</title>
        <authorList>
            <person name="Ruckert C."/>
            <person name="Albersmeier A."/>
            <person name="Winkler A."/>
            <person name="Kalinowski J."/>
        </authorList>
    </citation>
    <scope>NUCLEOTIDE SEQUENCE [LARGE SCALE GENOMIC DNA]</scope>
    <source>
        <strain evidence="4 5">DSM 44792</strain>
    </source>
</reference>
<dbReference type="RefSeq" id="WP_075692583.1">
    <property type="nucleotide sequence ID" value="NZ_CP009248.1"/>
</dbReference>
<feature type="domain" description="Fumarylacetoacetase-like C-terminal" evidence="3">
    <location>
        <begin position="90"/>
        <end position="294"/>
    </location>
</feature>
<dbReference type="PANTHER" id="PTHR42796:SF4">
    <property type="entry name" value="FUMARYLACETOACETATE HYDROLASE DOMAIN-CONTAINING PROTEIN 2A"/>
    <property type="match status" value="1"/>
</dbReference>
<evidence type="ECO:0000313" key="4">
    <source>
        <dbReference type="EMBL" id="APT91125.1"/>
    </source>
</evidence>
<dbReference type="EMBL" id="CP009248">
    <property type="protein sequence ID" value="APT91125.1"/>
    <property type="molecule type" value="Genomic_DNA"/>
</dbReference>
<dbReference type="InterPro" id="IPR011234">
    <property type="entry name" value="Fumarylacetoacetase-like_C"/>
</dbReference>
<dbReference type="Proteomes" id="UP000185469">
    <property type="component" value="Chromosome"/>
</dbReference>
<dbReference type="OrthoDB" id="9805307at2"/>
<comment type="similarity">
    <text evidence="1">Belongs to the FAH family.</text>
</comment>
<dbReference type="KEGG" id="csph:CSPHI_08970"/>
<dbReference type="InterPro" id="IPR051121">
    <property type="entry name" value="FAH"/>
</dbReference>
<protein>
    <recommendedName>
        <fullName evidence="3">Fumarylacetoacetase-like C-terminal domain-containing protein</fullName>
    </recommendedName>
</protein>
<dbReference type="STRING" id="1437874.CSPHI_08970"/>
<evidence type="ECO:0000313" key="5">
    <source>
        <dbReference type="Proteomes" id="UP000185469"/>
    </source>
</evidence>